<feature type="chain" id="PRO_5040414502" description="Pyrrolo-quinoline quinone" evidence="2">
    <location>
        <begin position="26"/>
        <end position="484"/>
    </location>
</feature>
<evidence type="ECO:0000313" key="3">
    <source>
        <dbReference type="EMBL" id="EOR70223.1"/>
    </source>
</evidence>
<evidence type="ECO:0000256" key="1">
    <source>
        <dbReference type="SAM" id="MobiDB-lite"/>
    </source>
</evidence>
<keyword evidence="4" id="KW-1185">Reference proteome</keyword>
<feature type="region of interest" description="Disordered" evidence="1">
    <location>
        <begin position="465"/>
        <end position="484"/>
    </location>
</feature>
<organism evidence="3 4">
    <name type="scientific">Thermobifida fusca TM51</name>
    <dbReference type="NCBI Taxonomy" id="1169414"/>
    <lineage>
        <taxon>Bacteria</taxon>
        <taxon>Bacillati</taxon>
        <taxon>Actinomycetota</taxon>
        <taxon>Actinomycetes</taxon>
        <taxon>Streptosporangiales</taxon>
        <taxon>Nocardiopsidaceae</taxon>
        <taxon>Thermobifida</taxon>
    </lineage>
</organism>
<feature type="compositionally biased region" description="Pro residues" evidence="1">
    <location>
        <begin position="32"/>
        <end position="41"/>
    </location>
</feature>
<name>A0A9P2T8H9_THEFU</name>
<dbReference type="RefSeq" id="WP_016189290.1">
    <property type="nucleotide sequence ID" value="NZ_AOSG01000083.1"/>
</dbReference>
<feature type="compositionally biased region" description="Acidic residues" evidence="1">
    <location>
        <begin position="294"/>
        <end position="306"/>
    </location>
</feature>
<feature type="signal peptide" evidence="2">
    <location>
        <begin position="1"/>
        <end position="25"/>
    </location>
</feature>
<evidence type="ECO:0000313" key="4">
    <source>
        <dbReference type="Proteomes" id="UP000014184"/>
    </source>
</evidence>
<proteinExistence type="predicted"/>
<reference evidence="3 4" key="1">
    <citation type="journal article" date="2013" name="Genome Announc.">
        <title>Draft Genome Sequence of the Lignocellulose Decomposer Thermobifida fusca Strain TM51.</title>
        <authorList>
            <person name="Toth A."/>
            <person name="Barna T."/>
            <person name="Nagy I."/>
            <person name="Horvath B."/>
            <person name="Nagy I."/>
            <person name="Tancsics A."/>
            <person name="Kriszt B."/>
            <person name="Baka E."/>
            <person name="Fekete C."/>
            <person name="Kukolya J."/>
        </authorList>
    </citation>
    <scope>NUCLEOTIDE SEQUENCE [LARGE SCALE GENOMIC DNA]</scope>
    <source>
        <strain evidence="3 4">TM51</strain>
    </source>
</reference>
<dbReference type="AlphaFoldDB" id="A0A9P2T8H9"/>
<feature type="region of interest" description="Disordered" evidence="1">
    <location>
        <begin position="24"/>
        <end position="51"/>
    </location>
</feature>
<evidence type="ECO:0008006" key="5">
    <source>
        <dbReference type="Google" id="ProtNLM"/>
    </source>
</evidence>
<feature type="region of interest" description="Disordered" evidence="1">
    <location>
        <begin position="198"/>
        <end position="228"/>
    </location>
</feature>
<dbReference type="SUPFAM" id="SSF50998">
    <property type="entry name" value="Quinoprotein alcohol dehydrogenase-like"/>
    <property type="match status" value="1"/>
</dbReference>
<feature type="region of interest" description="Disordered" evidence="1">
    <location>
        <begin position="286"/>
        <end position="310"/>
    </location>
</feature>
<dbReference type="EMBL" id="AOSG01000083">
    <property type="protein sequence ID" value="EOR70223.1"/>
    <property type="molecule type" value="Genomic_DNA"/>
</dbReference>
<keyword evidence="2" id="KW-0732">Signal</keyword>
<accession>A0A9P2T8H9</accession>
<dbReference type="PROSITE" id="PS51257">
    <property type="entry name" value="PROKAR_LIPOPROTEIN"/>
    <property type="match status" value="1"/>
</dbReference>
<comment type="caution">
    <text evidence="3">The sequence shown here is derived from an EMBL/GenBank/DDBJ whole genome shotgun (WGS) entry which is preliminary data.</text>
</comment>
<gene>
    <name evidence="3" type="ORF">TM51_14195</name>
</gene>
<dbReference type="Proteomes" id="UP000014184">
    <property type="component" value="Unassembled WGS sequence"/>
</dbReference>
<protein>
    <recommendedName>
        <fullName evidence="5">Pyrrolo-quinoline quinone</fullName>
    </recommendedName>
</protein>
<dbReference type="InterPro" id="IPR011047">
    <property type="entry name" value="Quinoprotein_ADH-like_sf"/>
</dbReference>
<evidence type="ECO:0000256" key="2">
    <source>
        <dbReference type="SAM" id="SignalP"/>
    </source>
</evidence>
<feature type="compositionally biased region" description="Acidic residues" evidence="1">
    <location>
        <begin position="212"/>
        <end position="221"/>
    </location>
</feature>
<sequence>MRSRQHGLLRLVTSVVLLSAAVSCTGEDSPEPEPSPTPQPTPTVYAGEAPPGLAAQPLRYLHDPAQPGQDILSDPLGVRIHSVGDAFLISSNSEERHLLQHAADGTVLWQGESHIERFTQDRDGADVFEVSTRTGDRVTRTVVNEAGETVWTGSDPRESYLNGLVVRAPAEWSASDPYGTFTLRDPAADGVEWSYEFTAPDEAEASSAEDRDTADDEDDAAEQAAHLGVPVGARDEVVLLDDGAGLLQARDLTDKGALLWSVSGDTVAADDGRTLSAPRPRLVGFYSLPADDTSPSDEADDEDTDAEAQPRRTVLVRWSSPEESSLLSLHDLRDGETLWTLTEPGSNTVGRAFATTPVTGTVWNGTTGVLLVPQADATTSLIAVDLVSGETLWVFEDAVERSIAPRFALAGYVYGDTRAEDGGTQVVFDSRTKDVVADDLSGYVEAVTDDGYALVVQNRQRFVFAPETPPGGTATPSLSPTERG</sequence>